<dbReference type="AlphaFoldDB" id="A0A645H6T8"/>
<dbReference type="EMBL" id="VSSQ01083771">
    <property type="protein sequence ID" value="MPN31994.1"/>
    <property type="molecule type" value="Genomic_DNA"/>
</dbReference>
<protein>
    <submittedName>
        <fullName evidence="1">Uncharacterized protein</fullName>
    </submittedName>
</protein>
<gene>
    <name evidence="1" type="ORF">SDC9_179469</name>
</gene>
<evidence type="ECO:0000313" key="1">
    <source>
        <dbReference type="EMBL" id="MPN31994.1"/>
    </source>
</evidence>
<organism evidence="1">
    <name type="scientific">bioreactor metagenome</name>
    <dbReference type="NCBI Taxonomy" id="1076179"/>
    <lineage>
        <taxon>unclassified sequences</taxon>
        <taxon>metagenomes</taxon>
        <taxon>ecological metagenomes</taxon>
    </lineage>
</organism>
<proteinExistence type="predicted"/>
<sequence>MTPDADERASAGFVPLAGDGGRRAFEAFLPFHEEDPAFLRADDLRGLQDIRGVHIVFGVHEKPVAFGERVPHRRDVVEDPLIHPGFRHGVADRGDVAGRTEISGQRLFAEDVFSGRDGFNGDSGVQERRGAYIDHVDFGIS</sequence>
<accession>A0A645H6T8</accession>
<name>A0A645H6T8_9ZZZZ</name>
<comment type="caution">
    <text evidence="1">The sequence shown here is derived from an EMBL/GenBank/DDBJ whole genome shotgun (WGS) entry which is preliminary data.</text>
</comment>
<reference evidence="1" key="1">
    <citation type="submission" date="2019-08" db="EMBL/GenBank/DDBJ databases">
        <authorList>
            <person name="Kucharzyk K."/>
            <person name="Murdoch R.W."/>
            <person name="Higgins S."/>
            <person name="Loffler F."/>
        </authorList>
    </citation>
    <scope>NUCLEOTIDE SEQUENCE</scope>
</reference>